<evidence type="ECO:0000259" key="4">
    <source>
        <dbReference type="PROSITE" id="PS52004"/>
    </source>
</evidence>
<evidence type="ECO:0000313" key="5">
    <source>
        <dbReference type="EMBL" id="RKN64388.1"/>
    </source>
</evidence>
<dbReference type="InterPro" id="IPR014030">
    <property type="entry name" value="Ketoacyl_synth_N"/>
</dbReference>
<dbReference type="InterPro" id="IPR020841">
    <property type="entry name" value="PKS_Beta-ketoAc_synthase_dom"/>
</dbReference>
<feature type="domain" description="Ketosynthase family 3 (KS3)" evidence="4">
    <location>
        <begin position="19"/>
        <end position="454"/>
    </location>
</feature>
<dbReference type="EMBL" id="RBAM01000015">
    <property type="protein sequence ID" value="RKN64388.1"/>
    <property type="molecule type" value="Genomic_DNA"/>
</dbReference>
<comment type="caution">
    <text evidence="5">The sequence shown here is derived from an EMBL/GenBank/DDBJ whole genome shotgun (WGS) entry which is preliminary data.</text>
</comment>
<keyword evidence="6" id="KW-1185">Reference proteome</keyword>
<accession>A0A3B0AVA1</accession>
<evidence type="ECO:0000256" key="3">
    <source>
        <dbReference type="RuleBase" id="RU003694"/>
    </source>
</evidence>
<evidence type="ECO:0000313" key="6">
    <source>
        <dbReference type="Proteomes" id="UP000270343"/>
    </source>
</evidence>
<dbReference type="CDD" id="cd00833">
    <property type="entry name" value="PKS"/>
    <property type="match status" value="2"/>
</dbReference>
<dbReference type="AlphaFoldDB" id="A0A3B0AVA1"/>
<evidence type="ECO:0000256" key="1">
    <source>
        <dbReference type="ARBA" id="ARBA00022679"/>
    </source>
</evidence>
<dbReference type="InterPro" id="IPR014031">
    <property type="entry name" value="Ketoacyl_synth_C"/>
</dbReference>
<reference evidence="5 6" key="1">
    <citation type="journal article" date="2015" name="Antonie Van Leeuwenhoek">
        <title>Streptomyces klenkii sp. nov., isolated from deep marine sediment.</title>
        <authorList>
            <person name="Veyisoglu A."/>
            <person name="Sahin N."/>
        </authorList>
    </citation>
    <scope>NUCLEOTIDE SEQUENCE [LARGE SCALE GENOMIC DNA]</scope>
    <source>
        <strain evidence="5 6">KCTC 29202</strain>
    </source>
</reference>
<dbReference type="OrthoDB" id="9778690at2"/>
<dbReference type="InterPro" id="IPR016039">
    <property type="entry name" value="Thiolase-like"/>
</dbReference>
<evidence type="ECO:0000256" key="2">
    <source>
        <dbReference type="ARBA" id="ARBA00023268"/>
    </source>
</evidence>
<dbReference type="PANTHER" id="PTHR43775">
    <property type="entry name" value="FATTY ACID SYNTHASE"/>
    <property type="match status" value="1"/>
</dbReference>
<dbReference type="GO" id="GO:0004312">
    <property type="term" value="F:fatty acid synthase activity"/>
    <property type="evidence" value="ECO:0007669"/>
    <property type="project" value="TreeGrafter"/>
</dbReference>
<feature type="domain" description="Ketosynthase family 3 (KS3)" evidence="4">
    <location>
        <begin position="484"/>
        <end position="942"/>
    </location>
</feature>
<dbReference type="Proteomes" id="UP000270343">
    <property type="component" value="Unassembled WGS sequence"/>
</dbReference>
<proteinExistence type="inferred from homology"/>
<gene>
    <name evidence="5" type="ORF">D7231_28730</name>
</gene>
<name>A0A3B0AVA1_9ACTN</name>
<dbReference type="PROSITE" id="PS52004">
    <property type="entry name" value="KS3_2"/>
    <property type="match status" value="2"/>
</dbReference>
<keyword evidence="2" id="KW-0511">Multifunctional enzyme</keyword>
<dbReference type="SMART" id="SM00825">
    <property type="entry name" value="PKS_KS"/>
    <property type="match status" value="2"/>
</dbReference>
<dbReference type="PANTHER" id="PTHR43775:SF51">
    <property type="entry name" value="INACTIVE PHENOLPHTHIOCEROL SYNTHESIS POLYKETIDE SYNTHASE TYPE I PKS1-RELATED"/>
    <property type="match status" value="1"/>
</dbReference>
<dbReference type="Pfam" id="PF02801">
    <property type="entry name" value="Ketoacyl-synt_C"/>
    <property type="match status" value="2"/>
</dbReference>
<keyword evidence="1 3" id="KW-0808">Transferase</keyword>
<comment type="similarity">
    <text evidence="3">Belongs to the thiolase-like superfamily. Beta-ketoacyl-ACP synthases family.</text>
</comment>
<dbReference type="RefSeq" id="WP_120758479.1">
    <property type="nucleotide sequence ID" value="NZ_RBAM01000015.1"/>
</dbReference>
<dbReference type="Gene3D" id="3.40.47.10">
    <property type="match status" value="2"/>
</dbReference>
<dbReference type="SUPFAM" id="SSF53901">
    <property type="entry name" value="Thiolase-like"/>
    <property type="match status" value="3"/>
</dbReference>
<sequence length="948" mass="98063">MHSEFDARGAVGTARAPQDEPIAIVGIAALYPGVRGADAFWRSLTEPPPPPGAGAPSLADIEVDVAQFGIPPAQAGALTQMQLLMLEAARECLEDAKAGDRTLQAERTDVVAGVCAGLDRQYANALRVESSRYARELERAMTAPEFGGSARTAAQAADELRTALVRRLGASPHDRVGEMASTIPARIAGAFKLRGRTLALESADATSFLALAHALDSLRGGLSEAVLVVTGQREEGPFLRAALAAKGLIAAQTRPFAADGDGFALGEGVGALLLKRLPSAVRDGDRVYATVRGCAVRHEGRPGVFRYSTSVERRAGAARAALDSCGASPESVGYVECGGYGVAHETRAELDALAAVYAGAGPGTVVVGSVRDRLGHTFANAGLASVTKAALALYHRRLPAQLPPEPGPGPEPGPAFRTLPEPRKWLREAGAGPRRAAVSGASLTGTLCHLILEEHDPDAAAPAAERPRTARVSAALPATLSAAPEPIAIVGYGGRFGDAPDADAFRAAMLTGEDRIGPLPESLLDRELYYEPGKLSLTRSYTDQGSPLEVPEQPPEGLRIPPRRWAVMDAAQRVALSVAGELLARRGPAAAALRGPGLVATGTNLSLARERRAAAGLALGEVESAVGGLAALGRLDPTETATLLDLVRERYAPEPGPRGPEDLDGALAGGVAAVIANEYGLDAVPLGIEAACASSLAALDVAVGRLRSGSVDYALAGGVELPCNARDMVLCSALGLLSHGRITPFDAAADGFTPGDGCALFLLKRYADARRDGDAIHGLLCGIGASNDAKSLIAPDADGQVRAMRQAFGQAGFDPADVGYLEAHGTGTRVGDRVEIAAVARVYASPHRRRPLEIGSAKSFFGHTFAAAGAAGLLRALHALRTGVLPANAGLTTVNPELELDRVPARVSTASRPWESAPGRPRRAGVSSFGTGGINYHVLIEEHLDGPR</sequence>
<organism evidence="5 6">
    <name type="scientific">Streptomyces klenkii</name>
    <dbReference type="NCBI Taxonomy" id="1420899"/>
    <lineage>
        <taxon>Bacteria</taxon>
        <taxon>Bacillati</taxon>
        <taxon>Actinomycetota</taxon>
        <taxon>Actinomycetes</taxon>
        <taxon>Kitasatosporales</taxon>
        <taxon>Streptomycetaceae</taxon>
        <taxon>Streptomyces</taxon>
    </lineage>
</organism>
<dbReference type="Pfam" id="PF00109">
    <property type="entry name" value="ketoacyl-synt"/>
    <property type="match status" value="2"/>
</dbReference>
<dbReference type="InterPro" id="IPR050091">
    <property type="entry name" value="PKS_NRPS_Biosynth_Enz"/>
</dbReference>
<protein>
    <submittedName>
        <fullName evidence="5">Polyketide synthase</fullName>
    </submittedName>
</protein>
<dbReference type="GO" id="GO:0006633">
    <property type="term" value="P:fatty acid biosynthetic process"/>
    <property type="evidence" value="ECO:0007669"/>
    <property type="project" value="TreeGrafter"/>
</dbReference>